<dbReference type="Proteomes" id="UP000002432">
    <property type="component" value="Chromosome"/>
</dbReference>
<dbReference type="Pfam" id="PF09932">
    <property type="entry name" value="DUF2164"/>
    <property type="match status" value="1"/>
</dbReference>
<dbReference type="AlphaFoldDB" id="Q1IKF6"/>
<name>Q1IKF6_KORVE</name>
<dbReference type="KEGG" id="aba:Acid345_3643"/>
<accession>Q1IKF6</accession>
<evidence type="ECO:0000313" key="1">
    <source>
        <dbReference type="EMBL" id="ABF42644.1"/>
    </source>
</evidence>
<dbReference type="HOGENOM" id="CLU_157964_1_1_0"/>
<dbReference type="EMBL" id="CP000360">
    <property type="protein sequence ID" value="ABF42644.1"/>
    <property type="molecule type" value="Genomic_DNA"/>
</dbReference>
<sequence>MRYDVRVMQNFELPEPTRTDAIASIKRYFDENLEPIGDLPAGLLLNFFLEEIGPAIYNRAVHDAQARLTQRVADLDGELFTDEFQYWPRHAAKKKPRR</sequence>
<evidence type="ECO:0008006" key="3">
    <source>
        <dbReference type="Google" id="ProtNLM"/>
    </source>
</evidence>
<protein>
    <recommendedName>
        <fullName evidence="3">DUF2164 domain-containing protein</fullName>
    </recommendedName>
</protein>
<dbReference type="RefSeq" id="WP_011524443.1">
    <property type="nucleotide sequence ID" value="NC_008009.1"/>
</dbReference>
<dbReference type="InterPro" id="IPR018680">
    <property type="entry name" value="DUF2164"/>
</dbReference>
<dbReference type="STRING" id="204669.Acid345_3643"/>
<keyword evidence="2" id="KW-1185">Reference proteome</keyword>
<gene>
    <name evidence="1" type="ordered locus">Acid345_3643</name>
</gene>
<evidence type="ECO:0000313" key="2">
    <source>
        <dbReference type="Proteomes" id="UP000002432"/>
    </source>
</evidence>
<dbReference type="eggNOG" id="COG5460">
    <property type="taxonomic scope" value="Bacteria"/>
</dbReference>
<organism evidence="1 2">
    <name type="scientific">Koribacter versatilis (strain Ellin345)</name>
    <dbReference type="NCBI Taxonomy" id="204669"/>
    <lineage>
        <taxon>Bacteria</taxon>
        <taxon>Pseudomonadati</taxon>
        <taxon>Acidobacteriota</taxon>
        <taxon>Terriglobia</taxon>
        <taxon>Terriglobales</taxon>
        <taxon>Candidatus Korobacteraceae</taxon>
        <taxon>Candidatus Korobacter</taxon>
    </lineage>
</organism>
<dbReference type="EnsemblBacteria" id="ABF42644">
    <property type="protein sequence ID" value="ABF42644"/>
    <property type="gene ID" value="Acid345_3643"/>
</dbReference>
<reference evidence="1 2" key="1">
    <citation type="journal article" date="2009" name="Appl. Environ. Microbiol.">
        <title>Three genomes from the phylum Acidobacteria provide insight into the lifestyles of these microorganisms in soils.</title>
        <authorList>
            <person name="Ward N.L."/>
            <person name="Challacombe J.F."/>
            <person name="Janssen P.H."/>
            <person name="Henrissat B."/>
            <person name="Coutinho P.M."/>
            <person name="Wu M."/>
            <person name="Xie G."/>
            <person name="Haft D.H."/>
            <person name="Sait M."/>
            <person name="Badger J."/>
            <person name="Barabote R.D."/>
            <person name="Bradley B."/>
            <person name="Brettin T.S."/>
            <person name="Brinkac L.M."/>
            <person name="Bruce D."/>
            <person name="Creasy T."/>
            <person name="Daugherty S.C."/>
            <person name="Davidsen T.M."/>
            <person name="DeBoy R.T."/>
            <person name="Detter J.C."/>
            <person name="Dodson R.J."/>
            <person name="Durkin A.S."/>
            <person name="Ganapathy A."/>
            <person name="Gwinn-Giglio M."/>
            <person name="Han C.S."/>
            <person name="Khouri H."/>
            <person name="Kiss H."/>
            <person name="Kothari S.P."/>
            <person name="Madupu R."/>
            <person name="Nelson K.E."/>
            <person name="Nelson W.C."/>
            <person name="Paulsen I."/>
            <person name="Penn K."/>
            <person name="Ren Q."/>
            <person name="Rosovitz M.J."/>
            <person name="Selengut J.D."/>
            <person name="Shrivastava S."/>
            <person name="Sullivan S.A."/>
            <person name="Tapia R."/>
            <person name="Thompson L.S."/>
            <person name="Watkins K.L."/>
            <person name="Yang Q."/>
            <person name="Yu C."/>
            <person name="Zafar N."/>
            <person name="Zhou L."/>
            <person name="Kuske C.R."/>
        </authorList>
    </citation>
    <scope>NUCLEOTIDE SEQUENCE [LARGE SCALE GENOMIC DNA]</scope>
    <source>
        <strain evidence="1 2">Ellin345</strain>
    </source>
</reference>
<proteinExistence type="predicted"/>